<dbReference type="GO" id="GO:0004185">
    <property type="term" value="F:serine-type carboxypeptidase activity"/>
    <property type="evidence" value="ECO:0007669"/>
    <property type="project" value="InterPro"/>
</dbReference>
<dbReference type="InterPro" id="IPR029058">
    <property type="entry name" value="AB_hydrolase_fold"/>
</dbReference>
<keyword evidence="3" id="KW-1185">Reference proteome</keyword>
<protein>
    <submittedName>
        <fullName evidence="2">Uncharacterized protein</fullName>
    </submittedName>
</protein>
<dbReference type="Gene3D" id="3.40.50.1820">
    <property type="entry name" value="alpha/beta hydrolase"/>
    <property type="match status" value="1"/>
</dbReference>
<gene>
    <name evidence="2" type="ORF">LLUT_LOCUS7447</name>
</gene>
<reference evidence="2 3" key="1">
    <citation type="submission" date="2024-03" db="EMBL/GenBank/DDBJ databases">
        <authorList>
            <person name="Martinez-Hernandez J."/>
        </authorList>
    </citation>
    <scope>NUCLEOTIDE SEQUENCE [LARGE SCALE GENOMIC DNA]</scope>
</reference>
<dbReference type="GO" id="GO:0006508">
    <property type="term" value="P:proteolysis"/>
    <property type="evidence" value="ECO:0007669"/>
    <property type="project" value="InterPro"/>
</dbReference>
<comment type="similarity">
    <text evidence="1">Belongs to the peptidase S10 family.</text>
</comment>
<organism evidence="2 3">
    <name type="scientific">Lupinus luteus</name>
    <name type="common">European yellow lupine</name>
    <dbReference type="NCBI Taxonomy" id="3873"/>
    <lineage>
        <taxon>Eukaryota</taxon>
        <taxon>Viridiplantae</taxon>
        <taxon>Streptophyta</taxon>
        <taxon>Embryophyta</taxon>
        <taxon>Tracheophyta</taxon>
        <taxon>Spermatophyta</taxon>
        <taxon>Magnoliopsida</taxon>
        <taxon>eudicotyledons</taxon>
        <taxon>Gunneridae</taxon>
        <taxon>Pentapetalae</taxon>
        <taxon>rosids</taxon>
        <taxon>fabids</taxon>
        <taxon>Fabales</taxon>
        <taxon>Fabaceae</taxon>
        <taxon>Papilionoideae</taxon>
        <taxon>50 kb inversion clade</taxon>
        <taxon>genistoids sensu lato</taxon>
        <taxon>core genistoids</taxon>
        <taxon>Genisteae</taxon>
        <taxon>Lupinus</taxon>
    </lineage>
</organism>
<dbReference type="Pfam" id="PF00450">
    <property type="entry name" value="Peptidase_S10"/>
    <property type="match status" value="1"/>
</dbReference>
<proteinExistence type="inferred from homology"/>
<dbReference type="EMBL" id="CAXHTB010000005">
    <property type="protein sequence ID" value="CAL0306387.1"/>
    <property type="molecule type" value="Genomic_DNA"/>
</dbReference>
<dbReference type="AlphaFoldDB" id="A0AAV1WBZ0"/>
<evidence type="ECO:0000313" key="3">
    <source>
        <dbReference type="Proteomes" id="UP001497480"/>
    </source>
</evidence>
<name>A0AAV1WBZ0_LUPLU</name>
<dbReference type="InterPro" id="IPR001563">
    <property type="entry name" value="Peptidase_S10"/>
</dbReference>
<dbReference type="Proteomes" id="UP001497480">
    <property type="component" value="Unassembled WGS sequence"/>
</dbReference>
<comment type="caution">
    <text evidence="2">The sequence shown here is derived from an EMBL/GenBank/DDBJ whole genome shotgun (WGS) entry which is preliminary data.</text>
</comment>
<evidence type="ECO:0000256" key="1">
    <source>
        <dbReference type="ARBA" id="ARBA00009431"/>
    </source>
</evidence>
<evidence type="ECO:0000313" key="2">
    <source>
        <dbReference type="EMBL" id="CAL0306387.1"/>
    </source>
</evidence>
<sequence length="51" mass="5623">MNLPVCSGCSSLGFGAMEELGPFRVNNEGALYANVTKVKYEWVHYNVVISK</sequence>
<accession>A0AAV1WBZ0</accession>